<evidence type="ECO:0000256" key="1">
    <source>
        <dbReference type="ARBA" id="ARBA00001966"/>
    </source>
</evidence>
<keyword evidence="6" id="KW-0408">Iron</keyword>
<evidence type="ECO:0000313" key="13">
    <source>
        <dbReference type="EMBL" id="CAB4579709.1"/>
    </source>
</evidence>
<keyword evidence="10" id="KW-1015">Disulfide bond</keyword>
<reference evidence="13" key="1">
    <citation type="submission" date="2020-05" db="EMBL/GenBank/DDBJ databases">
        <authorList>
            <person name="Chiriac C."/>
            <person name="Salcher M."/>
            <person name="Ghai R."/>
            <person name="Kavagutti S V."/>
        </authorList>
    </citation>
    <scope>NUCLEOTIDE SEQUENCE</scope>
</reference>
<evidence type="ECO:0000256" key="2">
    <source>
        <dbReference type="ARBA" id="ARBA00006597"/>
    </source>
</evidence>
<evidence type="ECO:0000256" key="4">
    <source>
        <dbReference type="ARBA" id="ARBA00022490"/>
    </source>
</evidence>
<evidence type="ECO:0000256" key="3">
    <source>
        <dbReference type="ARBA" id="ARBA00022485"/>
    </source>
</evidence>
<dbReference type="GO" id="GO:0046872">
    <property type="term" value="F:metal ion binding"/>
    <property type="evidence" value="ECO:0007669"/>
    <property type="project" value="UniProtKB-KW"/>
</dbReference>
<dbReference type="HAMAP" id="MF_01479">
    <property type="entry name" value="WhiB"/>
    <property type="match status" value="1"/>
</dbReference>
<dbReference type="PROSITE" id="PS51674">
    <property type="entry name" value="4FE4S_WBL"/>
    <property type="match status" value="1"/>
</dbReference>
<evidence type="ECO:0000259" key="12">
    <source>
        <dbReference type="PROSITE" id="PS51674"/>
    </source>
</evidence>
<organism evidence="13">
    <name type="scientific">freshwater metagenome</name>
    <dbReference type="NCBI Taxonomy" id="449393"/>
    <lineage>
        <taxon>unclassified sequences</taxon>
        <taxon>metagenomes</taxon>
        <taxon>ecological metagenomes</taxon>
    </lineage>
</organism>
<dbReference type="InterPro" id="IPR003482">
    <property type="entry name" value="Whib"/>
</dbReference>
<dbReference type="PANTHER" id="PTHR38839:SF5">
    <property type="entry name" value="TRANSCRIPTIONAL REGULATOR WHID"/>
    <property type="match status" value="1"/>
</dbReference>
<evidence type="ECO:0000256" key="8">
    <source>
        <dbReference type="ARBA" id="ARBA00023015"/>
    </source>
</evidence>
<dbReference type="InterPro" id="IPR034768">
    <property type="entry name" value="4FE4S_WBL"/>
</dbReference>
<dbReference type="GO" id="GO:0003677">
    <property type="term" value="F:DNA binding"/>
    <property type="evidence" value="ECO:0007669"/>
    <property type="project" value="UniProtKB-KW"/>
</dbReference>
<evidence type="ECO:0000256" key="9">
    <source>
        <dbReference type="ARBA" id="ARBA00023125"/>
    </source>
</evidence>
<keyword evidence="7" id="KW-0411">Iron-sulfur</keyword>
<dbReference type="EMBL" id="CAEZTV010000055">
    <property type="protein sequence ID" value="CAB4579709.1"/>
    <property type="molecule type" value="Genomic_DNA"/>
</dbReference>
<evidence type="ECO:0000256" key="7">
    <source>
        <dbReference type="ARBA" id="ARBA00023014"/>
    </source>
</evidence>
<evidence type="ECO:0000256" key="6">
    <source>
        <dbReference type="ARBA" id="ARBA00023004"/>
    </source>
</evidence>
<proteinExistence type="inferred from homology"/>
<evidence type="ECO:0000256" key="10">
    <source>
        <dbReference type="ARBA" id="ARBA00023157"/>
    </source>
</evidence>
<sequence>MAIKVVACMSENSKALRPIASSWEWQFSAACKDLPSETFFHPDGERGPSRKNRIKSAKTICGGCPVIKECLDHALNVQEPFGIWGGKSEEERAELLSTRKFNPGLAS</sequence>
<comment type="similarity">
    <text evidence="2">Belongs to the WhiB family.</text>
</comment>
<protein>
    <submittedName>
        <fullName evidence="13">Unannotated protein</fullName>
    </submittedName>
</protein>
<keyword evidence="5" id="KW-0479">Metal-binding</keyword>
<keyword evidence="9" id="KW-0238">DNA-binding</keyword>
<dbReference type="GO" id="GO:0051539">
    <property type="term" value="F:4 iron, 4 sulfur cluster binding"/>
    <property type="evidence" value="ECO:0007669"/>
    <property type="project" value="UniProtKB-KW"/>
</dbReference>
<dbReference type="GO" id="GO:0045892">
    <property type="term" value="P:negative regulation of DNA-templated transcription"/>
    <property type="evidence" value="ECO:0007669"/>
    <property type="project" value="TreeGrafter"/>
</dbReference>
<keyword evidence="3" id="KW-0004">4Fe-4S</keyword>
<accession>A0A6J6EWL5</accession>
<evidence type="ECO:0000256" key="11">
    <source>
        <dbReference type="ARBA" id="ARBA00023163"/>
    </source>
</evidence>
<gene>
    <name evidence="13" type="ORF">UFOPK1747_00476</name>
</gene>
<comment type="cofactor">
    <cofactor evidence="1">
        <name>[4Fe-4S] cluster</name>
        <dbReference type="ChEBI" id="CHEBI:49883"/>
    </cofactor>
</comment>
<keyword evidence="4" id="KW-0963">Cytoplasm</keyword>
<feature type="domain" description="4Fe-4S Wbl-type" evidence="12">
    <location>
        <begin position="30"/>
        <end position="94"/>
    </location>
</feature>
<dbReference type="GO" id="GO:0047134">
    <property type="term" value="F:protein-disulfide reductase [NAD(P)H] activity"/>
    <property type="evidence" value="ECO:0007669"/>
    <property type="project" value="TreeGrafter"/>
</dbReference>
<name>A0A6J6EWL5_9ZZZZ</name>
<dbReference type="GO" id="GO:0045454">
    <property type="term" value="P:cell redox homeostasis"/>
    <property type="evidence" value="ECO:0007669"/>
    <property type="project" value="TreeGrafter"/>
</dbReference>
<dbReference type="PANTHER" id="PTHR38839">
    <property type="entry name" value="TRANSCRIPTIONAL REGULATOR WHID-RELATED"/>
    <property type="match status" value="1"/>
</dbReference>
<dbReference type="AlphaFoldDB" id="A0A6J6EWL5"/>
<keyword evidence="11" id="KW-0804">Transcription</keyword>
<dbReference type="Pfam" id="PF02467">
    <property type="entry name" value="Whib"/>
    <property type="match status" value="1"/>
</dbReference>
<keyword evidence="8" id="KW-0805">Transcription regulation</keyword>
<evidence type="ECO:0000256" key="5">
    <source>
        <dbReference type="ARBA" id="ARBA00022723"/>
    </source>
</evidence>